<dbReference type="Proteomes" id="UP001607303">
    <property type="component" value="Unassembled WGS sequence"/>
</dbReference>
<accession>A0ABD2BC66</accession>
<dbReference type="EMBL" id="JAYRBN010000091">
    <property type="protein sequence ID" value="KAL2730324.1"/>
    <property type="molecule type" value="Genomic_DNA"/>
</dbReference>
<gene>
    <name evidence="1" type="ORF">V1477_016135</name>
</gene>
<reference evidence="1 2" key="1">
    <citation type="journal article" date="2024" name="Ann. Entomol. Soc. Am.">
        <title>Genomic analyses of the southern and eastern yellowjacket wasps (Hymenoptera: Vespidae) reveal evolutionary signatures of social life.</title>
        <authorList>
            <person name="Catto M.A."/>
            <person name="Caine P.B."/>
            <person name="Orr S.E."/>
            <person name="Hunt B.G."/>
            <person name="Goodisman M.A.D."/>
        </authorList>
    </citation>
    <scope>NUCLEOTIDE SEQUENCE [LARGE SCALE GENOMIC DNA]</scope>
    <source>
        <strain evidence="1">232</strain>
        <tissue evidence="1">Head and thorax</tissue>
    </source>
</reference>
<dbReference type="AlphaFoldDB" id="A0ABD2BC66"/>
<protein>
    <submittedName>
        <fullName evidence="1">Uncharacterized protein</fullName>
    </submittedName>
</protein>
<sequence>MILDNKKWIFRTTWASCRKEQSFADDTWSCITLVLKKLYAFHIEPKESQKDKSSNAVLRTFSRSLETIIVVGGEVIVVEVNTSKAQYYFN</sequence>
<organism evidence="1 2">
    <name type="scientific">Vespula maculifrons</name>
    <name type="common">Eastern yellow jacket</name>
    <name type="synonym">Wasp</name>
    <dbReference type="NCBI Taxonomy" id="7453"/>
    <lineage>
        <taxon>Eukaryota</taxon>
        <taxon>Metazoa</taxon>
        <taxon>Ecdysozoa</taxon>
        <taxon>Arthropoda</taxon>
        <taxon>Hexapoda</taxon>
        <taxon>Insecta</taxon>
        <taxon>Pterygota</taxon>
        <taxon>Neoptera</taxon>
        <taxon>Endopterygota</taxon>
        <taxon>Hymenoptera</taxon>
        <taxon>Apocrita</taxon>
        <taxon>Aculeata</taxon>
        <taxon>Vespoidea</taxon>
        <taxon>Vespidae</taxon>
        <taxon>Vespinae</taxon>
        <taxon>Vespula</taxon>
    </lineage>
</organism>
<comment type="caution">
    <text evidence="1">The sequence shown here is derived from an EMBL/GenBank/DDBJ whole genome shotgun (WGS) entry which is preliminary data.</text>
</comment>
<evidence type="ECO:0000313" key="1">
    <source>
        <dbReference type="EMBL" id="KAL2730324.1"/>
    </source>
</evidence>
<name>A0ABD2BC66_VESMC</name>
<evidence type="ECO:0000313" key="2">
    <source>
        <dbReference type="Proteomes" id="UP001607303"/>
    </source>
</evidence>
<proteinExistence type="predicted"/>
<keyword evidence="2" id="KW-1185">Reference proteome</keyword>